<dbReference type="GO" id="GO:0009302">
    <property type="term" value="P:sno(s)RNA transcription"/>
    <property type="evidence" value="ECO:0007669"/>
    <property type="project" value="EnsemblFungi"/>
</dbReference>
<dbReference type="OMA" id="TQPNVYQ"/>
<dbReference type="GO" id="GO:0001174">
    <property type="term" value="P:transcriptional start site selection at RNA polymerase II promoter"/>
    <property type="evidence" value="ECO:0007669"/>
    <property type="project" value="EnsemblFungi"/>
</dbReference>
<evidence type="ECO:0000313" key="14">
    <source>
        <dbReference type="Proteomes" id="UP000008673"/>
    </source>
</evidence>
<dbReference type="GO" id="GO:0030846">
    <property type="term" value="P:termination of RNA polymerase II transcription, poly(A)-coupled"/>
    <property type="evidence" value="ECO:0007669"/>
    <property type="project" value="EnsemblFungi"/>
</dbReference>
<dbReference type="GO" id="GO:0000785">
    <property type="term" value="C:chromatin"/>
    <property type="evidence" value="ECO:0007669"/>
    <property type="project" value="EnsemblFungi"/>
</dbReference>
<dbReference type="GO" id="GO:0180007">
    <property type="term" value="F:RNA polymerase II CTD heptapeptide repeat S5 phosphatase activity"/>
    <property type="evidence" value="ECO:0007669"/>
    <property type="project" value="EnsemblFungi"/>
</dbReference>
<dbReference type="eggNOG" id="KOG2424">
    <property type="taxonomic scope" value="Eukaryota"/>
</dbReference>
<dbReference type="InterPro" id="IPR006811">
    <property type="entry name" value="RNA_pol_II_suA"/>
</dbReference>
<comment type="subcellular location">
    <subcellularLocation>
        <location evidence="2 12">Nucleus</location>
    </subcellularLocation>
</comment>
<dbReference type="OrthoDB" id="57957at2759"/>
<dbReference type="RefSeq" id="XP_013935896.1">
    <property type="nucleotide sequence ID" value="XM_014080421.1"/>
</dbReference>
<dbReference type="Proteomes" id="UP000008673">
    <property type="component" value="Unassembled WGS sequence"/>
</dbReference>
<sequence>MSLKFCTVCASNNNRSMEAHKVLKDAGYTVRSYGTGTSVRLPGPTIDQPNVFEFGTPYTKILEKLNTQDLKIHKANGVLDMTKRNIGIKKAPERWPYYNQPPQRLPPSEYPEFENELDFQVVITCEERCFDSVVEDFFSRNYFEPSQTQQPVHCFNVEIRDEHKSALAGAQAILDLARMLSDAHAKSLEDFSAPPFEDKIPDIITEWQQNHPVTPVLYALCYH</sequence>
<evidence type="ECO:0000313" key="13">
    <source>
        <dbReference type="EMBL" id="ESX01062.1"/>
    </source>
</evidence>
<evidence type="ECO:0000256" key="4">
    <source>
        <dbReference type="ARBA" id="ARBA00013081"/>
    </source>
</evidence>
<dbReference type="Gene3D" id="3.40.50.2300">
    <property type="match status" value="2"/>
</dbReference>
<evidence type="ECO:0000256" key="8">
    <source>
        <dbReference type="ARBA" id="ARBA00022912"/>
    </source>
</evidence>
<dbReference type="KEGG" id="opa:HPODL_00470"/>
<name>W1QG60_OGAPD</name>
<dbReference type="GO" id="GO:1902801">
    <property type="term" value="P:regulation of siRNA-independent facultative heterochromatin formation"/>
    <property type="evidence" value="ECO:0007669"/>
    <property type="project" value="EnsemblFungi"/>
</dbReference>
<evidence type="ECO:0000256" key="5">
    <source>
        <dbReference type="ARBA" id="ARBA00017215"/>
    </source>
</evidence>
<organism evidence="13 14">
    <name type="scientific">Ogataea parapolymorpha (strain ATCC 26012 / BCRC 20466 / JCM 22074 / NRRL Y-7560 / DL-1)</name>
    <name type="common">Yeast</name>
    <name type="synonym">Hansenula polymorpha</name>
    <dbReference type="NCBI Taxonomy" id="871575"/>
    <lineage>
        <taxon>Eukaryota</taxon>
        <taxon>Fungi</taxon>
        <taxon>Dikarya</taxon>
        <taxon>Ascomycota</taxon>
        <taxon>Saccharomycotina</taxon>
        <taxon>Pichiomycetes</taxon>
        <taxon>Pichiales</taxon>
        <taxon>Pichiaceae</taxon>
        <taxon>Ogataea</taxon>
    </lineage>
</organism>
<evidence type="ECO:0000256" key="12">
    <source>
        <dbReference type="RuleBase" id="RU369031"/>
    </source>
</evidence>
<dbReference type="PANTHER" id="PTHR20383">
    <property type="entry name" value="RNA POLYMERASE II SUBUNIT A C-TERMINAL DOMAIN PHOSPHATASE"/>
    <property type="match status" value="1"/>
</dbReference>
<evidence type="ECO:0000256" key="1">
    <source>
        <dbReference type="ARBA" id="ARBA00002497"/>
    </source>
</evidence>
<evidence type="ECO:0000256" key="2">
    <source>
        <dbReference type="ARBA" id="ARBA00004123"/>
    </source>
</evidence>
<keyword evidence="14" id="KW-1185">Reference proteome</keyword>
<comment type="caution">
    <text evidence="13">The sequence shown here is derived from an EMBL/GenBank/DDBJ whole genome shotgun (WGS) entry which is preliminary data.</text>
</comment>
<dbReference type="GO" id="GO:0030847">
    <property type="term" value="P:termination of RNA polymerase II transcription, exosome-dependent"/>
    <property type="evidence" value="ECO:0007669"/>
    <property type="project" value="EnsemblFungi"/>
</dbReference>
<keyword evidence="7 12" id="KW-0378">Hydrolase</keyword>
<dbReference type="GO" id="GO:0005847">
    <property type="term" value="C:mRNA cleavage and polyadenylation specificity factor complex"/>
    <property type="evidence" value="ECO:0007669"/>
    <property type="project" value="EnsemblFungi"/>
</dbReference>
<dbReference type="Pfam" id="PF04722">
    <property type="entry name" value="Ssu72"/>
    <property type="match status" value="1"/>
</dbReference>
<evidence type="ECO:0000256" key="3">
    <source>
        <dbReference type="ARBA" id="ARBA00008978"/>
    </source>
</evidence>
<evidence type="ECO:0000256" key="10">
    <source>
        <dbReference type="ARBA" id="ARBA00047761"/>
    </source>
</evidence>
<proteinExistence type="inferred from homology"/>
<dbReference type="FunFam" id="3.40.50.2300:FF:000039">
    <property type="entry name" value="RNA polymerase II subunit A C-terminal domain phosphatase"/>
    <property type="match status" value="1"/>
</dbReference>
<evidence type="ECO:0000256" key="9">
    <source>
        <dbReference type="ARBA" id="ARBA00023242"/>
    </source>
</evidence>
<protein>
    <recommendedName>
        <fullName evidence="5 12">RNA polymerase II subunit A C-terminal domain phosphatase SSU72</fullName>
        <shortName evidence="12">CTD phosphatase SSU72</shortName>
        <ecNumber evidence="4 12">3.1.3.16</ecNumber>
    </recommendedName>
</protein>
<keyword evidence="6 12" id="KW-0507">mRNA processing</keyword>
<dbReference type="STRING" id="871575.W1QG60"/>
<comment type="catalytic activity">
    <reaction evidence="10 12">
        <text>O-phospho-L-seryl-[protein] + H2O = L-seryl-[protein] + phosphate</text>
        <dbReference type="Rhea" id="RHEA:20629"/>
        <dbReference type="Rhea" id="RHEA-COMP:9863"/>
        <dbReference type="Rhea" id="RHEA-COMP:11604"/>
        <dbReference type="ChEBI" id="CHEBI:15377"/>
        <dbReference type="ChEBI" id="CHEBI:29999"/>
        <dbReference type="ChEBI" id="CHEBI:43474"/>
        <dbReference type="ChEBI" id="CHEBI:83421"/>
        <dbReference type="EC" id="3.1.3.16"/>
    </reaction>
</comment>
<evidence type="ECO:0000256" key="7">
    <source>
        <dbReference type="ARBA" id="ARBA00022801"/>
    </source>
</evidence>
<dbReference type="HOGENOM" id="CLU_062463_0_1_1"/>
<accession>W1QG60</accession>
<evidence type="ECO:0000256" key="11">
    <source>
        <dbReference type="ARBA" id="ARBA00048336"/>
    </source>
</evidence>
<dbReference type="GO" id="GO:0004725">
    <property type="term" value="F:protein tyrosine phosphatase activity"/>
    <property type="evidence" value="ECO:0007669"/>
    <property type="project" value="EnsemblFungi"/>
</dbReference>
<comment type="subunit">
    <text evidence="12">Component of the cleavage and polyadenylation factor (CPF) complex.</text>
</comment>
<dbReference type="AlphaFoldDB" id="W1QG60"/>
<dbReference type="GO" id="GO:0006368">
    <property type="term" value="P:transcription elongation by RNA polymerase II"/>
    <property type="evidence" value="ECO:0007669"/>
    <property type="project" value="EnsemblFungi"/>
</dbReference>
<comment type="function">
    <text evidence="12">Component of the cleavage and polyadenylation factor (CPF) complex, which plays a key role in polyadenylation-dependent pre-mRNA 3'-end formation and cooperates with cleavage factors including the CFIA complex and NAB4/CFIB. SSU72 is required for 3'-end formation of snoRNAs.</text>
</comment>
<dbReference type="GO" id="GO:0031124">
    <property type="term" value="P:mRNA 3'-end processing"/>
    <property type="evidence" value="ECO:0007669"/>
    <property type="project" value="EnsemblFungi"/>
</dbReference>
<dbReference type="GeneID" id="25769941"/>
<dbReference type="GO" id="GO:0090052">
    <property type="term" value="P:regulation of pericentric heterochromatin formation"/>
    <property type="evidence" value="ECO:0007669"/>
    <property type="project" value="EnsemblFungi"/>
</dbReference>
<comment type="similarity">
    <text evidence="3 12">Belongs to the SSU72 phosphatase family.</text>
</comment>
<dbReference type="EMBL" id="AEOI02000005">
    <property type="protein sequence ID" value="ESX01062.1"/>
    <property type="molecule type" value="Genomic_DNA"/>
</dbReference>
<dbReference type="GO" id="GO:0032215">
    <property type="term" value="P:positive regulation of telomere maintenance via semi-conservative replication"/>
    <property type="evidence" value="ECO:0007669"/>
    <property type="project" value="EnsemblFungi"/>
</dbReference>
<comment type="catalytic activity">
    <reaction evidence="11 12">
        <text>O-phospho-L-threonyl-[protein] + H2O = L-threonyl-[protein] + phosphate</text>
        <dbReference type="Rhea" id="RHEA:47004"/>
        <dbReference type="Rhea" id="RHEA-COMP:11060"/>
        <dbReference type="Rhea" id="RHEA-COMP:11605"/>
        <dbReference type="ChEBI" id="CHEBI:15377"/>
        <dbReference type="ChEBI" id="CHEBI:30013"/>
        <dbReference type="ChEBI" id="CHEBI:43474"/>
        <dbReference type="ChEBI" id="CHEBI:61977"/>
        <dbReference type="EC" id="3.1.3.16"/>
    </reaction>
</comment>
<dbReference type="EC" id="3.1.3.16" evidence="4 12"/>
<keyword evidence="9 12" id="KW-0539">Nucleus</keyword>
<reference evidence="13 14" key="1">
    <citation type="journal article" date="2013" name="BMC Genomics">
        <title>Genome sequence and analysis of methylotrophic yeast Hansenula polymorpha DL1.</title>
        <authorList>
            <person name="Ravin N.V."/>
            <person name="Eldarov M.A."/>
            <person name="Kadnikov V.V."/>
            <person name="Beletsky A.V."/>
            <person name="Schneider J."/>
            <person name="Mardanova E.S."/>
            <person name="Smekalova E.M."/>
            <person name="Zvereva M.I."/>
            <person name="Dontsova O.A."/>
            <person name="Mardanov A.V."/>
            <person name="Skryabin K.G."/>
        </authorList>
    </citation>
    <scope>NUCLEOTIDE SEQUENCE [LARGE SCALE GENOMIC DNA]</scope>
    <source>
        <strain evidence="14">ATCC 26012 / BCRC 20466 / JCM 22074 / NRRL Y-7560 / DL-1</strain>
    </source>
</reference>
<dbReference type="GO" id="GO:0031564">
    <property type="term" value="P:transcription antitermination"/>
    <property type="evidence" value="ECO:0007669"/>
    <property type="project" value="EnsemblFungi"/>
</dbReference>
<dbReference type="GO" id="GO:0030643">
    <property type="term" value="P:intracellular phosphate ion homeostasis"/>
    <property type="evidence" value="ECO:0007669"/>
    <property type="project" value="EnsemblFungi"/>
</dbReference>
<keyword evidence="8 12" id="KW-0904">Protein phosphatase</keyword>
<comment type="function">
    <text evidence="1 12">Processively dephosphorylates Ser-5 of the heptad repeats YSPTSPS in the C-terminal domain of the largest RNA polymerase II subunit (RPB1).</text>
</comment>
<gene>
    <name evidence="13" type="ORF">HPODL_00470</name>
</gene>
<evidence type="ECO:0000256" key="6">
    <source>
        <dbReference type="ARBA" id="ARBA00022664"/>
    </source>
</evidence>